<feature type="domain" description="SUF system FeS cluster assembly SufBD N-terminal" evidence="3">
    <location>
        <begin position="129"/>
        <end position="199"/>
    </location>
</feature>
<dbReference type="InterPro" id="IPR000825">
    <property type="entry name" value="SUF_FeS_clus_asmbl_SufBD_core"/>
</dbReference>
<dbReference type="GO" id="GO:0016226">
    <property type="term" value="P:iron-sulfur cluster assembly"/>
    <property type="evidence" value="ECO:0007669"/>
    <property type="project" value="InterPro"/>
</dbReference>
<keyword evidence="5" id="KW-1185">Reference proteome</keyword>
<organism evidence="4 5">
    <name type="scientific">Pontibacillus marinus BH030004 = DSM 16465</name>
    <dbReference type="NCBI Taxonomy" id="1385511"/>
    <lineage>
        <taxon>Bacteria</taxon>
        <taxon>Bacillati</taxon>
        <taxon>Bacillota</taxon>
        <taxon>Bacilli</taxon>
        <taxon>Bacillales</taxon>
        <taxon>Bacillaceae</taxon>
        <taxon>Pontibacillus</taxon>
    </lineage>
</organism>
<comment type="similarity">
    <text evidence="1">Belongs to the iron-sulfur cluster assembly SufBD family.</text>
</comment>
<protein>
    <submittedName>
        <fullName evidence="4">Fe-S cluster assembly protein SufB</fullName>
    </submittedName>
</protein>
<dbReference type="PANTHER" id="PTHR30508:SF1">
    <property type="entry name" value="UPF0051 PROTEIN ABCI8, CHLOROPLASTIC-RELATED"/>
    <property type="match status" value="1"/>
</dbReference>
<dbReference type="InterPro" id="IPR037284">
    <property type="entry name" value="SUF_FeS_clus_asmbl_SufBD_sf"/>
</dbReference>
<dbReference type="RefSeq" id="WP_027445952.1">
    <property type="nucleotide sequence ID" value="NZ_AULJ01000019.1"/>
</dbReference>
<dbReference type="NCBIfam" id="TIGR01980">
    <property type="entry name" value="sufB"/>
    <property type="match status" value="1"/>
</dbReference>
<dbReference type="SUPFAM" id="SSF101960">
    <property type="entry name" value="Stabilizer of iron transporter SufD"/>
    <property type="match status" value="1"/>
</dbReference>
<comment type="caution">
    <text evidence="4">The sequence shown here is derived from an EMBL/GenBank/DDBJ whole genome shotgun (WGS) entry which is preliminary data.</text>
</comment>
<reference evidence="4 5" key="1">
    <citation type="submission" date="2013-08" db="EMBL/GenBank/DDBJ databases">
        <authorList>
            <person name="Huang J."/>
            <person name="Wang G."/>
        </authorList>
    </citation>
    <scope>NUCLEOTIDE SEQUENCE [LARGE SCALE GENOMIC DNA]</scope>
    <source>
        <strain evidence="4 5">BH030004</strain>
    </source>
</reference>
<name>A0A0A5I1P2_9BACI</name>
<dbReference type="InterPro" id="IPR045595">
    <property type="entry name" value="SufBD_N"/>
</dbReference>
<dbReference type="Proteomes" id="UP000030403">
    <property type="component" value="Unassembled WGS sequence"/>
</dbReference>
<evidence type="ECO:0000313" key="4">
    <source>
        <dbReference type="EMBL" id="KGX89777.1"/>
    </source>
</evidence>
<evidence type="ECO:0000259" key="2">
    <source>
        <dbReference type="Pfam" id="PF01458"/>
    </source>
</evidence>
<accession>A0A0A5I1P2</accession>
<dbReference type="EMBL" id="AVPF01000012">
    <property type="protein sequence ID" value="KGX89777.1"/>
    <property type="molecule type" value="Genomic_DNA"/>
</dbReference>
<dbReference type="Pfam" id="PF19295">
    <property type="entry name" value="SufBD_N"/>
    <property type="match status" value="1"/>
</dbReference>
<dbReference type="eggNOG" id="COG0719">
    <property type="taxonomic scope" value="Bacteria"/>
</dbReference>
<dbReference type="PANTHER" id="PTHR30508">
    <property type="entry name" value="FES CLUSTER ASSEMBLY PROTEIN SUF"/>
    <property type="match status" value="1"/>
</dbReference>
<evidence type="ECO:0000259" key="3">
    <source>
        <dbReference type="Pfam" id="PF19295"/>
    </source>
</evidence>
<dbReference type="InterPro" id="IPR055346">
    <property type="entry name" value="Fe-S_cluster_assembly_SufBD"/>
</dbReference>
<evidence type="ECO:0000256" key="1">
    <source>
        <dbReference type="ARBA" id="ARBA00043967"/>
    </source>
</evidence>
<evidence type="ECO:0000313" key="5">
    <source>
        <dbReference type="Proteomes" id="UP000030403"/>
    </source>
</evidence>
<dbReference type="Pfam" id="PF01458">
    <property type="entry name" value="SUFBD_core"/>
    <property type="match status" value="1"/>
</dbReference>
<dbReference type="STRING" id="1385511.GCA_000425225_01930"/>
<dbReference type="AlphaFoldDB" id="A0A0A5I1P2"/>
<dbReference type="InterPro" id="IPR010231">
    <property type="entry name" value="SUF_FeS_clus_asmbl_SufB"/>
</dbReference>
<proteinExistence type="inferred from homology"/>
<gene>
    <name evidence="4" type="ORF">N783_04055</name>
</gene>
<dbReference type="OrthoDB" id="9803529at2"/>
<feature type="domain" description="SUF system FeS cluster assembly SufBD core" evidence="2">
    <location>
        <begin position="202"/>
        <end position="436"/>
    </location>
</feature>
<sequence>MAKKAPEVGEYKYGFHDKDVSIFRTQRGLTEEIVREISNQKDEPEWMLNFRLKALKQFYKMPMPQWGGDLNELDFDEITYYVKPSEKSERSWDEVPDEIKQTFDKLGIPEAEQKYLAGVSAQYESEVVYHNMQEDLENQGIVFKDTDTALKENEDLFKEYFGKVIPPADNKFSALNSAVWSGGSFIYVPKGVKTETPLQAYFRINSENMGQFERTLIIVDEEASVHYVEGCTAPVYTTNSLHSAVVEIYVKDNAYCRYTTIQNWANNVYNLVTKRAKVGANGTMEWVDGNLGSKLTMKYPSVILAGEGARGMTLSIALAGKGQHQDAGAKMIHQAPNTSSTIVSKSISKQGGNVTYRGIVQFGRKAEGARSNVECDTLIMDNKSKSDTIPYNEIYNENISLEHEAKVSKVSEEQLFYLMSRGISEEEATEMIVMGFIEPFTKELPMEYAVEMNRLIKFEMEGSIG</sequence>